<keyword evidence="3" id="KW-1185">Reference proteome</keyword>
<feature type="region of interest" description="Disordered" evidence="1">
    <location>
        <begin position="20"/>
        <end position="80"/>
    </location>
</feature>
<organism evidence="2 3">
    <name type="scientific">Ilex paraguariensis</name>
    <name type="common">yerba mate</name>
    <dbReference type="NCBI Taxonomy" id="185542"/>
    <lineage>
        <taxon>Eukaryota</taxon>
        <taxon>Viridiplantae</taxon>
        <taxon>Streptophyta</taxon>
        <taxon>Embryophyta</taxon>
        <taxon>Tracheophyta</taxon>
        <taxon>Spermatophyta</taxon>
        <taxon>Magnoliopsida</taxon>
        <taxon>eudicotyledons</taxon>
        <taxon>Gunneridae</taxon>
        <taxon>Pentapetalae</taxon>
        <taxon>asterids</taxon>
        <taxon>campanulids</taxon>
        <taxon>Aquifoliales</taxon>
        <taxon>Aquifoliaceae</taxon>
        <taxon>Ilex</taxon>
    </lineage>
</organism>
<protein>
    <submittedName>
        <fullName evidence="2">Uncharacterized protein</fullName>
    </submittedName>
</protein>
<reference evidence="2 3" key="1">
    <citation type="submission" date="2024-02" db="EMBL/GenBank/DDBJ databases">
        <authorList>
            <person name="Vignale AGUSTIN F."/>
            <person name="Sosa J E."/>
            <person name="Modenutti C."/>
        </authorList>
    </citation>
    <scope>NUCLEOTIDE SEQUENCE [LARGE SCALE GENOMIC DNA]</scope>
</reference>
<accession>A0ABC8QQ13</accession>
<evidence type="ECO:0000256" key="1">
    <source>
        <dbReference type="SAM" id="MobiDB-lite"/>
    </source>
</evidence>
<name>A0ABC8QQ13_9AQUA</name>
<comment type="caution">
    <text evidence="2">The sequence shown here is derived from an EMBL/GenBank/DDBJ whole genome shotgun (WGS) entry which is preliminary data.</text>
</comment>
<dbReference type="AlphaFoldDB" id="A0ABC8QQ13"/>
<gene>
    <name evidence="2" type="ORF">ILEXP_LOCUS1722</name>
</gene>
<dbReference type="Proteomes" id="UP001642360">
    <property type="component" value="Unassembled WGS sequence"/>
</dbReference>
<proteinExistence type="predicted"/>
<feature type="compositionally biased region" description="Basic and acidic residues" evidence="1">
    <location>
        <begin position="31"/>
        <end position="40"/>
    </location>
</feature>
<evidence type="ECO:0000313" key="3">
    <source>
        <dbReference type="Proteomes" id="UP001642360"/>
    </source>
</evidence>
<feature type="non-terminal residue" evidence="2">
    <location>
        <position position="80"/>
    </location>
</feature>
<sequence length="80" mass="9285">MAVGSSRSRRKRFWLVRASRQGEMACRTQARRSERGHRQMELSSCSGSRSVKPLGPRRREADLGRRERRERRRTGGSEQG</sequence>
<evidence type="ECO:0000313" key="2">
    <source>
        <dbReference type="EMBL" id="CAK9134796.1"/>
    </source>
</evidence>
<feature type="compositionally biased region" description="Basic and acidic residues" evidence="1">
    <location>
        <begin position="57"/>
        <end position="67"/>
    </location>
</feature>
<dbReference type="EMBL" id="CAUOFW020000599">
    <property type="protein sequence ID" value="CAK9134796.1"/>
    <property type="molecule type" value="Genomic_DNA"/>
</dbReference>